<dbReference type="EMBL" id="LKCW01000127">
    <property type="protein sequence ID" value="KPM38696.1"/>
    <property type="molecule type" value="Genomic_DNA"/>
</dbReference>
<reference evidence="9 10" key="1">
    <citation type="submission" date="2015-09" db="EMBL/GenBank/DDBJ databases">
        <title>Draft genome of a European isolate of the apple canker pathogen Neonectria ditissima.</title>
        <authorList>
            <person name="Gomez-Cortecero A."/>
            <person name="Harrison R.J."/>
            <person name="Armitage A.D."/>
        </authorList>
    </citation>
    <scope>NUCLEOTIDE SEQUENCE [LARGE SCALE GENOMIC DNA]</scope>
    <source>
        <strain evidence="9 10">R09/05</strain>
    </source>
</reference>
<dbReference type="GO" id="GO:0005351">
    <property type="term" value="F:carbohydrate:proton symporter activity"/>
    <property type="evidence" value="ECO:0007669"/>
    <property type="project" value="TreeGrafter"/>
</dbReference>
<comment type="caution">
    <text evidence="9">The sequence shown here is derived from an EMBL/GenBank/DDBJ whole genome shotgun (WGS) entry which is preliminary data.</text>
</comment>
<evidence type="ECO:0000313" key="10">
    <source>
        <dbReference type="Proteomes" id="UP000050424"/>
    </source>
</evidence>
<proteinExistence type="inferred from homology"/>
<evidence type="ECO:0000256" key="1">
    <source>
        <dbReference type="ARBA" id="ARBA00004141"/>
    </source>
</evidence>
<dbReference type="OrthoDB" id="6612291at2759"/>
<feature type="transmembrane region" description="Helical" evidence="7">
    <location>
        <begin position="242"/>
        <end position="264"/>
    </location>
</feature>
<keyword evidence="5 7" id="KW-1133">Transmembrane helix</keyword>
<dbReference type="PANTHER" id="PTHR48022">
    <property type="entry name" value="PLASTIDIC GLUCOSE TRANSPORTER 4"/>
    <property type="match status" value="1"/>
</dbReference>
<dbReference type="PROSITE" id="PS50850">
    <property type="entry name" value="MFS"/>
    <property type="match status" value="1"/>
</dbReference>
<evidence type="ECO:0000256" key="2">
    <source>
        <dbReference type="ARBA" id="ARBA00010992"/>
    </source>
</evidence>
<feature type="transmembrane region" description="Helical" evidence="7">
    <location>
        <begin position="377"/>
        <end position="395"/>
    </location>
</feature>
<comment type="similarity">
    <text evidence="2">Belongs to the major facilitator superfamily. Sugar transporter (TC 2.A.1.1) family.</text>
</comment>
<evidence type="ECO:0000256" key="5">
    <source>
        <dbReference type="ARBA" id="ARBA00022989"/>
    </source>
</evidence>
<keyword evidence="4 7" id="KW-0812">Transmembrane</keyword>
<evidence type="ECO:0000259" key="8">
    <source>
        <dbReference type="PROSITE" id="PS50850"/>
    </source>
</evidence>
<feature type="transmembrane region" description="Helical" evidence="7">
    <location>
        <begin position="153"/>
        <end position="170"/>
    </location>
</feature>
<evidence type="ECO:0000256" key="4">
    <source>
        <dbReference type="ARBA" id="ARBA00022692"/>
    </source>
</evidence>
<gene>
    <name evidence="9" type="ORF">AK830_g7864</name>
</gene>
<dbReference type="SUPFAM" id="SSF103473">
    <property type="entry name" value="MFS general substrate transporter"/>
    <property type="match status" value="1"/>
</dbReference>
<keyword evidence="6 7" id="KW-0472">Membrane</keyword>
<evidence type="ECO:0000256" key="3">
    <source>
        <dbReference type="ARBA" id="ARBA00022448"/>
    </source>
</evidence>
<dbReference type="Gene3D" id="1.20.1250.20">
    <property type="entry name" value="MFS general substrate transporter like domains"/>
    <property type="match status" value="1"/>
</dbReference>
<feature type="domain" description="Major facilitator superfamily (MFS) profile" evidence="8">
    <location>
        <begin position="1"/>
        <end position="430"/>
    </location>
</feature>
<organism evidence="9 10">
    <name type="scientific">Neonectria ditissima</name>
    <dbReference type="NCBI Taxonomy" id="78410"/>
    <lineage>
        <taxon>Eukaryota</taxon>
        <taxon>Fungi</taxon>
        <taxon>Dikarya</taxon>
        <taxon>Ascomycota</taxon>
        <taxon>Pezizomycotina</taxon>
        <taxon>Sordariomycetes</taxon>
        <taxon>Hypocreomycetidae</taxon>
        <taxon>Hypocreales</taxon>
        <taxon>Nectriaceae</taxon>
        <taxon>Neonectria</taxon>
    </lineage>
</organism>
<feature type="transmembrane region" description="Helical" evidence="7">
    <location>
        <begin position="407"/>
        <end position="427"/>
    </location>
</feature>
<accession>A0A0P7BFD1</accession>
<keyword evidence="3" id="KW-0813">Transport</keyword>
<dbReference type="Pfam" id="PF00083">
    <property type="entry name" value="Sugar_tr"/>
    <property type="match status" value="1"/>
</dbReference>
<feature type="transmembrane region" description="Helical" evidence="7">
    <location>
        <begin position="308"/>
        <end position="330"/>
    </location>
</feature>
<dbReference type="InterPro" id="IPR020846">
    <property type="entry name" value="MFS_dom"/>
</dbReference>
<protein>
    <recommendedName>
        <fullName evidence="8">Major facilitator superfamily (MFS) profile domain-containing protein</fullName>
    </recommendedName>
</protein>
<dbReference type="InterPro" id="IPR003663">
    <property type="entry name" value="Sugar/inositol_transpt"/>
</dbReference>
<feature type="transmembrane region" description="Helical" evidence="7">
    <location>
        <begin position="276"/>
        <end position="296"/>
    </location>
</feature>
<dbReference type="PRINTS" id="PR00171">
    <property type="entry name" value="SUGRTRNSPORT"/>
</dbReference>
<dbReference type="PROSITE" id="PS00217">
    <property type="entry name" value="SUGAR_TRANSPORT_2"/>
    <property type="match status" value="1"/>
</dbReference>
<feature type="transmembrane region" description="Helical" evidence="7">
    <location>
        <begin position="25"/>
        <end position="47"/>
    </location>
</feature>
<feature type="transmembrane region" description="Helical" evidence="7">
    <location>
        <begin position="116"/>
        <end position="141"/>
    </location>
</feature>
<dbReference type="GO" id="GO:0016020">
    <property type="term" value="C:membrane"/>
    <property type="evidence" value="ECO:0007669"/>
    <property type="project" value="UniProtKB-SubCell"/>
</dbReference>
<dbReference type="AlphaFoldDB" id="A0A0P7BFD1"/>
<evidence type="ECO:0000256" key="6">
    <source>
        <dbReference type="ARBA" id="ARBA00023136"/>
    </source>
</evidence>
<sequence>MLIIATTLGQPSFLSYFGLDTRSNAAALLGAINGLFQVGGLIGALSCTVTADSLGRRKAMALASLFGIIGGGLQAGSVNVGMFIAARFITGVGIGALVTLVPLYQSEIAPLRIRGLLVGMHGVMIGTGYALASWVGLGFFFVNASGAQWRIPLAIQCLPPLCLAAGVMMLPETPRWLLTKDRAVEAYAAYKMTRAETTDDIITNESAIREEFDHLHGQLIQQQREAISFLDLFKRPSMRKRCIIGFLTMFGAQATATIVINNYGPILYRSLGFNSLQQLLIASGWVSVAPFGNWINAAVVDRIGRVNMLVFGVVGCIVALIGECITVSIFQRTGARSAASAAVFFLFLHIGVFTLSIDATTYIYASEIFPTPVRAKGLAVSVSGLFLATIVFLMAAPTAFDQIGWKYYLLFISLTTVITIVAVFYFPETWQRSLEDMGELFGDAIDAVPLEGQKSETLSNLCQENEKSLDRGSGSTR</sequence>
<name>A0A0P7BFD1_9HYPO</name>
<feature type="transmembrane region" description="Helical" evidence="7">
    <location>
        <begin position="84"/>
        <end position="104"/>
    </location>
</feature>
<comment type="subcellular location">
    <subcellularLocation>
        <location evidence="1">Membrane</location>
        <topology evidence="1">Multi-pass membrane protein</topology>
    </subcellularLocation>
</comment>
<dbReference type="InterPro" id="IPR005829">
    <property type="entry name" value="Sugar_transporter_CS"/>
</dbReference>
<feature type="transmembrane region" description="Helical" evidence="7">
    <location>
        <begin position="342"/>
        <end position="365"/>
    </location>
</feature>
<dbReference type="PANTHER" id="PTHR48022:SF11">
    <property type="entry name" value="MONOSACCHARIDE TRANSPORTER (HXT8), PUTATIVE (AFU_ORTHOLOGUE AFUA_2G08120)-RELATED"/>
    <property type="match status" value="1"/>
</dbReference>
<feature type="transmembrane region" description="Helical" evidence="7">
    <location>
        <begin position="59"/>
        <end position="78"/>
    </location>
</feature>
<evidence type="ECO:0000256" key="7">
    <source>
        <dbReference type="SAM" id="Phobius"/>
    </source>
</evidence>
<evidence type="ECO:0000313" key="9">
    <source>
        <dbReference type="EMBL" id="KPM38696.1"/>
    </source>
</evidence>
<keyword evidence="10" id="KW-1185">Reference proteome</keyword>
<dbReference type="InterPro" id="IPR036259">
    <property type="entry name" value="MFS_trans_sf"/>
</dbReference>
<dbReference type="InterPro" id="IPR005828">
    <property type="entry name" value="MFS_sugar_transport-like"/>
</dbReference>
<dbReference type="InterPro" id="IPR050360">
    <property type="entry name" value="MFS_Sugar_Transporters"/>
</dbReference>
<dbReference type="Proteomes" id="UP000050424">
    <property type="component" value="Unassembled WGS sequence"/>
</dbReference>